<proteinExistence type="predicted"/>
<protein>
    <submittedName>
        <fullName evidence="1">Uncharacterized protein</fullName>
    </submittedName>
</protein>
<organism evidence="1 2">
    <name type="scientific">Trifolium pratense</name>
    <name type="common">Red clover</name>
    <dbReference type="NCBI Taxonomy" id="57577"/>
    <lineage>
        <taxon>Eukaryota</taxon>
        <taxon>Viridiplantae</taxon>
        <taxon>Streptophyta</taxon>
        <taxon>Embryophyta</taxon>
        <taxon>Tracheophyta</taxon>
        <taxon>Spermatophyta</taxon>
        <taxon>Magnoliopsida</taxon>
        <taxon>eudicotyledons</taxon>
        <taxon>Gunneridae</taxon>
        <taxon>Pentapetalae</taxon>
        <taxon>rosids</taxon>
        <taxon>fabids</taxon>
        <taxon>Fabales</taxon>
        <taxon>Fabaceae</taxon>
        <taxon>Papilionoideae</taxon>
        <taxon>50 kb inversion clade</taxon>
        <taxon>NPAAA clade</taxon>
        <taxon>Hologalegina</taxon>
        <taxon>IRL clade</taxon>
        <taxon>Trifolieae</taxon>
        <taxon>Trifolium</taxon>
    </lineage>
</organism>
<gene>
    <name evidence="1" type="ORF">MILVUS5_LOCUS41548</name>
</gene>
<comment type="caution">
    <text evidence="1">The sequence shown here is derived from an EMBL/GenBank/DDBJ whole genome shotgun (WGS) entry which is preliminary data.</text>
</comment>
<accession>A0ACB0MCX0</accession>
<reference evidence="1" key="1">
    <citation type="submission" date="2023-10" db="EMBL/GenBank/DDBJ databases">
        <authorList>
            <person name="Rodriguez Cubillos JULIANA M."/>
            <person name="De Vega J."/>
        </authorList>
    </citation>
    <scope>NUCLEOTIDE SEQUENCE</scope>
</reference>
<name>A0ACB0MCX0_TRIPR</name>
<dbReference type="EMBL" id="CASHSV030000823">
    <property type="protein sequence ID" value="CAJ2679455.1"/>
    <property type="molecule type" value="Genomic_DNA"/>
</dbReference>
<evidence type="ECO:0000313" key="1">
    <source>
        <dbReference type="EMBL" id="CAJ2679455.1"/>
    </source>
</evidence>
<dbReference type="Proteomes" id="UP001177021">
    <property type="component" value="Unassembled WGS sequence"/>
</dbReference>
<keyword evidence="2" id="KW-1185">Reference proteome</keyword>
<evidence type="ECO:0000313" key="2">
    <source>
        <dbReference type="Proteomes" id="UP001177021"/>
    </source>
</evidence>
<sequence>MLTNSSERPSIVKNHTVVVEGIEEITDESKDEEVEVVIEASIDDGEEVRFKQIGSGSETIVTATVERLQVVNSKVMVKTMNEVYRRREQVVALEPPPKPPDISVSDQLVVARPRRAPPPRPPDLREFVDGERYTAESMRKKGKEQTALDGLPSTAPHAFATTTDRRVLVSLSLEKSDEYGNKCVTTFQFQLQPCKKYIFKPKWDIGKPFTTNNDARSGLLQMI</sequence>